<accession>A0A382A6I7</accession>
<sequence>MLLHGTQHNRPNSGPYVLYTTPLPIVKAKLPFSDRFAGHDRRMVPSFLSARRFFEATNTNYTLTITKNIIETIFCCQCEITP</sequence>
<protein>
    <submittedName>
        <fullName evidence="1">Uncharacterized protein</fullName>
    </submittedName>
</protein>
<name>A0A382A6I7_9ZZZZ</name>
<evidence type="ECO:0000313" key="1">
    <source>
        <dbReference type="EMBL" id="SVA96989.1"/>
    </source>
</evidence>
<dbReference type="EMBL" id="UINC01024062">
    <property type="protein sequence ID" value="SVA96989.1"/>
    <property type="molecule type" value="Genomic_DNA"/>
</dbReference>
<reference evidence="1" key="1">
    <citation type="submission" date="2018-05" db="EMBL/GenBank/DDBJ databases">
        <authorList>
            <person name="Lanie J.A."/>
            <person name="Ng W.-L."/>
            <person name="Kazmierczak K.M."/>
            <person name="Andrzejewski T.M."/>
            <person name="Davidsen T.M."/>
            <person name="Wayne K.J."/>
            <person name="Tettelin H."/>
            <person name="Glass J.I."/>
            <person name="Rusch D."/>
            <person name="Podicherti R."/>
            <person name="Tsui H.-C.T."/>
            <person name="Winkler M.E."/>
        </authorList>
    </citation>
    <scope>NUCLEOTIDE SEQUENCE</scope>
</reference>
<proteinExistence type="predicted"/>
<organism evidence="1">
    <name type="scientific">marine metagenome</name>
    <dbReference type="NCBI Taxonomy" id="408172"/>
    <lineage>
        <taxon>unclassified sequences</taxon>
        <taxon>metagenomes</taxon>
        <taxon>ecological metagenomes</taxon>
    </lineage>
</organism>
<gene>
    <name evidence="1" type="ORF">METZ01_LOCUS149843</name>
</gene>
<dbReference type="AlphaFoldDB" id="A0A382A6I7"/>